<gene>
    <name evidence="2" type="ORF">HRJ34_21115</name>
</gene>
<proteinExistence type="predicted"/>
<dbReference type="PROSITE" id="PS51318">
    <property type="entry name" value="TAT"/>
    <property type="match status" value="1"/>
</dbReference>
<evidence type="ECO:0000313" key="3">
    <source>
        <dbReference type="Proteomes" id="UP000664914"/>
    </source>
</evidence>
<reference evidence="2" key="2">
    <citation type="submission" date="2021-04" db="EMBL/GenBank/DDBJ databases">
        <title>Isolation and genomic analysis of the ibuprofen-degrading bacterium Sphingomonas strain MPO218.</title>
        <authorList>
            <person name="Aulestia M."/>
            <person name="Flores A."/>
            <person name="Mangas E.L."/>
            <person name="Perez-Pulido A.J."/>
            <person name="Santero E."/>
            <person name="Camacho E.M."/>
        </authorList>
    </citation>
    <scope>NUCLEOTIDE SEQUENCE</scope>
    <source>
        <strain evidence="2">MPO218</strain>
    </source>
</reference>
<dbReference type="AlphaFoldDB" id="A0A975D181"/>
<name>A0A975D181_9SPHN</name>
<protein>
    <submittedName>
        <fullName evidence="2">Uncharacterized protein</fullName>
    </submittedName>
</protein>
<evidence type="ECO:0000256" key="1">
    <source>
        <dbReference type="SAM" id="SignalP"/>
    </source>
</evidence>
<keyword evidence="1" id="KW-0732">Signal</keyword>
<sequence>MGTAIPTRRAALGTLIAAPFVIGAPVAALPSPAAGAFEQALATLERAKAAHYAAIETMDAAEAAFYAACQPRQPMAELADSERAARKQADVEARQRFGVDEALEMEGLAGSAACDALAAVLATPAPDIAAVVLKIELARDGSLGIDDLAPVLADLRRLGAPLASVGAGRS</sequence>
<dbReference type="InterPro" id="IPR006311">
    <property type="entry name" value="TAT_signal"/>
</dbReference>
<feature type="chain" id="PRO_5037271342" evidence="1">
    <location>
        <begin position="24"/>
        <end position="170"/>
    </location>
</feature>
<reference evidence="2" key="1">
    <citation type="submission" date="2020-07" db="EMBL/GenBank/DDBJ databases">
        <authorList>
            <person name="Camacho E."/>
        </authorList>
    </citation>
    <scope>NUCLEOTIDE SEQUENCE</scope>
    <source>
        <strain evidence="2">MPO218</strain>
    </source>
</reference>
<organism evidence="2 3">
    <name type="scientific">Rhizorhabdus wittichii</name>
    <dbReference type="NCBI Taxonomy" id="160791"/>
    <lineage>
        <taxon>Bacteria</taxon>
        <taxon>Pseudomonadati</taxon>
        <taxon>Pseudomonadota</taxon>
        <taxon>Alphaproteobacteria</taxon>
        <taxon>Sphingomonadales</taxon>
        <taxon>Sphingomonadaceae</taxon>
        <taxon>Rhizorhabdus</taxon>
    </lineage>
</organism>
<dbReference type="EMBL" id="CP059319">
    <property type="protein sequence ID" value="QTH20798.1"/>
    <property type="molecule type" value="Genomic_DNA"/>
</dbReference>
<evidence type="ECO:0000313" key="2">
    <source>
        <dbReference type="EMBL" id="QTH20798.1"/>
    </source>
</evidence>
<feature type="signal peptide" evidence="1">
    <location>
        <begin position="1"/>
        <end position="23"/>
    </location>
</feature>
<accession>A0A975D181</accession>
<dbReference type="Proteomes" id="UP000664914">
    <property type="component" value="Chromosome"/>
</dbReference>
<dbReference type="RefSeq" id="WP_208632312.1">
    <property type="nucleotide sequence ID" value="NZ_CP059319.1"/>
</dbReference>